<evidence type="ECO:0000313" key="6">
    <source>
        <dbReference type="Proteomes" id="UP001162131"/>
    </source>
</evidence>
<dbReference type="InterPro" id="IPR011009">
    <property type="entry name" value="Kinase-like_dom_sf"/>
</dbReference>
<dbReference type="PANTHER" id="PTHR11909">
    <property type="entry name" value="CASEIN KINASE-RELATED"/>
    <property type="match status" value="1"/>
</dbReference>
<reference evidence="5" key="1">
    <citation type="submission" date="2021-09" db="EMBL/GenBank/DDBJ databases">
        <authorList>
            <consortium name="AG Swart"/>
            <person name="Singh M."/>
            <person name="Singh A."/>
            <person name="Seah K."/>
            <person name="Emmerich C."/>
        </authorList>
    </citation>
    <scope>NUCLEOTIDE SEQUENCE</scope>
    <source>
        <strain evidence="5">ATCC30299</strain>
    </source>
</reference>
<feature type="domain" description="Protein kinase" evidence="4">
    <location>
        <begin position="11"/>
        <end position="275"/>
    </location>
</feature>
<evidence type="ECO:0000313" key="5">
    <source>
        <dbReference type="EMBL" id="CAG9331228.1"/>
    </source>
</evidence>
<evidence type="ECO:0000256" key="1">
    <source>
        <dbReference type="ARBA" id="ARBA00023860"/>
    </source>
</evidence>
<accession>A0AAU9K6G6</accession>
<evidence type="ECO:0000256" key="2">
    <source>
        <dbReference type="PROSITE-ProRule" id="PRU10141"/>
    </source>
</evidence>
<comment type="caution">
    <text evidence="5">The sequence shown here is derived from an EMBL/GenBank/DDBJ whole genome shotgun (WGS) entry which is preliminary data.</text>
</comment>
<evidence type="ECO:0000256" key="3">
    <source>
        <dbReference type="SAM" id="MobiDB-lite"/>
    </source>
</evidence>
<dbReference type="InterPro" id="IPR050235">
    <property type="entry name" value="CK1_Ser-Thr_kinase"/>
</dbReference>
<dbReference type="CDD" id="cd14016">
    <property type="entry name" value="STKc_CK1"/>
    <property type="match status" value="1"/>
</dbReference>
<keyword evidence="2" id="KW-0067">ATP-binding</keyword>
<feature type="binding site" evidence="2">
    <location>
        <position position="40"/>
    </location>
    <ligand>
        <name>ATP</name>
        <dbReference type="ChEBI" id="CHEBI:30616"/>
    </ligand>
</feature>
<sequence>MEVGQVINKKYIIRKHIGSGSFGKVFKGRDTLTGKAVAIKSEDLHCRFPKLIPEANFLNSLKNGTGIPALHFHGSNGTCNYLVMELLGRSLDKIFKFCHGVFSLKTMLILAHQMIERIKFVHKKGIVHRDIKPQNFAIGLRENSNKVYLIDFGLAKRFMDEKTHKHVEYKENRGLVGTLWYISINTHLGIEYSRRDDLESIGYLLSYFMQGYLPWQTNDTLLMSVDCCTILEKKQTTRLEELYYGYPNEFVRFMMHIKGLRFDEKPNYKYLKGLIENIASREGINLNDRIGWDETTRSATPKPDAERKGFRKKKVIHRVRSAQLDNGRGSQNSNGKNSEKNESTKLTPVLHDYRGPIFENKEIIMLERVKTLGAGTEFDSASDTNSREIFGLIEKDCGSVEKTRSFERDPAYKITPVLEDYKGPAFKDKHTIMIKRKKEFPKISIDFASSNESNDSNS</sequence>
<dbReference type="Proteomes" id="UP001162131">
    <property type="component" value="Unassembled WGS sequence"/>
</dbReference>
<dbReference type="InterPro" id="IPR000719">
    <property type="entry name" value="Prot_kinase_dom"/>
</dbReference>
<gene>
    <name evidence="5" type="ORF">BSTOLATCC_MIC53304</name>
</gene>
<protein>
    <recommendedName>
        <fullName evidence="1">Casein kinase I</fullName>
    </recommendedName>
</protein>
<dbReference type="Gene3D" id="1.10.510.10">
    <property type="entry name" value="Transferase(Phosphotransferase) domain 1"/>
    <property type="match status" value="1"/>
</dbReference>
<dbReference type="Pfam" id="PF00069">
    <property type="entry name" value="Pkinase"/>
    <property type="match status" value="1"/>
</dbReference>
<dbReference type="EMBL" id="CAJZBQ010000053">
    <property type="protein sequence ID" value="CAG9331228.1"/>
    <property type="molecule type" value="Genomic_DNA"/>
</dbReference>
<dbReference type="InterPro" id="IPR017441">
    <property type="entry name" value="Protein_kinase_ATP_BS"/>
</dbReference>
<keyword evidence="2" id="KW-0547">Nucleotide-binding</keyword>
<dbReference type="GO" id="GO:0004672">
    <property type="term" value="F:protein kinase activity"/>
    <property type="evidence" value="ECO:0007669"/>
    <property type="project" value="InterPro"/>
</dbReference>
<dbReference type="PROSITE" id="PS00107">
    <property type="entry name" value="PROTEIN_KINASE_ATP"/>
    <property type="match status" value="1"/>
</dbReference>
<dbReference type="SUPFAM" id="SSF56112">
    <property type="entry name" value="Protein kinase-like (PK-like)"/>
    <property type="match status" value="1"/>
</dbReference>
<proteinExistence type="predicted"/>
<organism evidence="5 6">
    <name type="scientific">Blepharisma stoltei</name>
    <dbReference type="NCBI Taxonomy" id="1481888"/>
    <lineage>
        <taxon>Eukaryota</taxon>
        <taxon>Sar</taxon>
        <taxon>Alveolata</taxon>
        <taxon>Ciliophora</taxon>
        <taxon>Postciliodesmatophora</taxon>
        <taxon>Heterotrichea</taxon>
        <taxon>Heterotrichida</taxon>
        <taxon>Blepharismidae</taxon>
        <taxon>Blepharisma</taxon>
    </lineage>
</organism>
<dbReference type="AlphaFoldDB" id="A0AAU9K6G6"/>
<dbReference type="PROSITE" id="PS50011">
    <property type="entry name" value="PROTEIN_KINASE_DOM"/>
    <property type="match status" value="1"/>
</dbReference>
<feature type="region of interest" description="Disordered" evidence="3">
    <location>
        <begin position="321"/>
        <end position="345"/>
    </location>
</feature>
<evidence type="ECO:0000259" key="4">
    <source>
        <dbReference type="PROSITE" id="PS50011"/>
    </source>
</evidence>
<dbReference type="GO" id="GO:0005524">
    <property type="term" value="F:ATP binding"/>
    <property type="evidence" value="ECO:0007669"/>
    <property type="project" value="UniProtKB-UniRule"/>
</dbReference>
<name>A0AAU9K6G6_9CILI</name>
<keyword evidence="6" id="KW-1185">Reference proteome</keyword>
<dbReference type="SMART" id="SM00220">
    <property type="entry name" value="S_TKc"/>
    <property type="match status" value="1"/>
</dbReference>